<dbReference type="PANTHER" id="PTHR48098">
    <property type="entry name" value="ENTEROCHELIN ESTERASE-RELATED"/>
    <property type="match status" value="1"/>
</dbReference>
<gene>
    <name evidence="1" type="ORF">HUN84_02475</name>
</gene>
<dbReference type="InterPro" id="IPR029058">
    <property type="entry name" value="AB_hydrolase_fold"/>
</dbReference>
<dbReference type="SUPFAM" id="SSF53474">
    <property type="entry name" value="alpha/beta-Hydrolases"/>
    <property type="match status" value="1"/>
</dbReference>
<dbReference type="Proteomes" id="UP000610527">
    <property type="component" value="Unassembled WGS sequence"/>
</dbReference>
<comment type="caution">
    <text evidence="1">The sequence shown here is derived from an EMBL/GenBank/DDBJ whole genome shotgun (WGS) entry which is preliminary data.</text>
</comment>
<dbReference type="Gene3D" id="3.40.50.1820">
    <property type="entry name" value="alpha/beta hydrolase"/>
    <property type="match status" value="1"/>
</dbReference>
<dbReference type="InterPro" id="IPR000801">
    <property type="entry name" value="Esterase-like"/>
</dbReference>
<dbReference type="RefSeq" id="WP_156305046.1">
    <property type="nucleotide sequence ID" value="NZ_JABVEF010000002.1"/>
</dbReference>
<name>A0ABX2LH43_9STAP</name>
<keyword evidence="2" id="KW-1185">Reference proteome</keyword>
<evidence type="ECO:0000313" key="1">
    <source>
        <dbReference type="EMBL" id="NUI81628.1"/>
    </source>
</evidence>
<dbReference type="EMBL" id="JABVEG010000001">
    <property type="protein sequence ID" value="NUI81628.1"/>
    <property type="molecule type" value="Genomic_DNA"/>
</dbReference>
<organism evidence="1 2">
    <name type="scientific">Staphylococcus borealis</name>
    <dbReference type="NCBI Taxonomy" id="2742203"/>
    <lineage>
        <taxon>Bacteria</taxon>
        <taxon>Bacillati</taxon>
        <taxon>Bacillota</taxon>
        <taxon>Bacilli</taxon>
        <taxon>Bacillales</taxon>
        <taxon>Staphylococcaceae</taxon>
        <taxon>Staphylococcus</taxon>
    </lineage>
</organism>
<protein>
    <submittedName>
        <fullName evidence="1">Esterase family protein</fullName>
    </submittedName>
</protein>
<evidence type="ECO:0000313" key="2">
    <source>
        <dbReference type="Proteomes" id="UP000610527"/>
    </source>
</evidence>
<dbReference type="PANTHER" id="PTHR48098:SF1">
    <property type="entry name" value="DIACYLGLYCEROL ACYLTRANSFERASE_MYCOLYLTRANSFERASE AG85A"/>
    <property type="match status" value="1"/>
</dbReference>
<dbReference type="Pfam" id="PF00756">
    <property type="entry name" value="Esterase"/>
    <property type="match status" value="1"/>
</dbReference>
<accession>A0ABX2LH43</accession>
<reference evidence="1 2" key="1">
    <citation type="submission" date="2020-06" db="EMBL/GenBank/DDBJ databases">
        <title>Staphylococcus borealis sp. nov. -A novel member of the Staphylococcaceae family isolated from skin and blood in humans.</title>
        <authorList>
            <person name="Pain M."/>
            <person name="Wolden R."/>
            <person name="Jaen-Luchoro D."/>
            <person name="Salva-Serra F."/>
            <person name="Iglesias B.P."/>
            <person name="Karlsson R."/>
            <person name="Klingenberg C."/>
            <person name="Cavanagh J.P."/>
        </authorList>
    </citation>
    <scope>NUCLEOTIDE SEQUENCE [LARGE SCALE GENOMIC DNA]</scope>
    <source>
        <strain evidence="1 2">58-22</strain>
    </source>
</reference>
<proteinExistence type="predicted"/>
<sequence>MALMTINYFSPALGMQQSFVAIIPEDASFFDDTLSPKSYQSLMLLHGLSSDATSYTRFTSIERYADEHQLAIIMPNADHSGYANMAYGHSYYDHILEVYHYAHKLLPLSTQRKDNFIAGHSMGGYGTMKFALTQGELFAKASPLSAVFQAQGLMELDYTDFAPKAITGEDTNIKGTELDTYHLVDEAVDKGLTLPELFIQCGTEDFLYEDNQQFMAYLDDKGIDYQYEEGPGEHDYAFWDKAIKRTIEWLVEA</sequence>
<dbReference type="InterPro" id="IPR050583">
    <property type="entry name" value="Mycobacterial_A85_antigen"/>
</dbReference>